<gene>
    <name evidence="2" type="ORF">ACFSQ0_04480</name>
</gene>
<dbReference type="EMBL" id="JBHULZ010000023">
    <property type="protein sequence ID" value="MFD2697240.1"/>
    <property type="molecule type" value="Genomic_DNA"/>
</dbReference>
<reference evidence="3" key="1">
    <citation type="journal article" date="2019" name="Int. J. Syst. Evol. Microbiol.">
        <title>The Global Catalogue of Microorganisms (GCM) 10K type strain sequencing project: providing services to taxonomists for standard genome sequencing and annotation.</title>
        <authorList>
            <consortium name="The Broad Institute Genomics Platform"/>
            <consortium name="The Broad Institute Genome Sequencing Center for Infectious Disease"/>
            <person name="Wu L."/>
            <person name="Ma J."/>
        </authorList>
    </citation>
    <scope>NUCLEOTIDE SEQUENCE [LARGE SCALE GENOMIC DNA]</scope>
    <source>
        <strain evidence="3">KCTC 42255</strain>
    </source>
</reference>
<feature type="transmembrane region" description="Helical" evidence="1">
    <location>
        <begin position="155"/>
        <end position="181"/>
    </location>
</feature>
<comment type="caution">
    <text evidence="2">The sequence shown here is derived from an EMBL/GenBank/DDBJ whole genome shotgun (WGS) entry which is preliminary data.</text>
</comment>
<accession>A0ABW5SBR6</accession>
<dbReference type="RefSeq" id="WP_379044732.1">
    <property type="nucleotide sequence ID" value="NZ_JBHULZ010000023.1"/>
</dbReference>
<keyword evidence="1" id="KW-0812">Transmembrane</keyword>
<evidence type="ECO:0000256" key="1">
    <source>
        <dbReference type="SAM" id="Phobius"/>
    </source>
</evidence>
<keyword evidence="3" id="KW-1185">Reference proteome</keyword>
<name>A0ABW5SBR6_9FLAO</name>
<feature type="transmembrane region" description="Helical" evidence="1">
    <location>
        <begin position="72"/>
        <end position="89"/>
    </location>
</feature>
<dbReference type="Pfam" id="PF04018">
    <property type="entry name" value="VCA0040-like"/>
    <property type="match status" value="1"/>
</dbReference>
<feature type="transmembrane region" description="Helical" evidence="1">
    <location>
        <begin position="279"/>
        <end position="297"/>
    </location>
</feature>
<dbReference type="PANTHER" id="PTHR37308:SF1">
    <property type="entry name" value="POLYPRENYL-PHOSPHATE TRANSPORTER"/>
    <property type="match status" value="1"/>
</dbReference>
<feature type="transmembrane region" description="Helical" evidence="1">
    <location>
        <begin position="130"/>
        <end position="149"/>
    </location>
</feature>
<keyword evidence="1" id="KW-1133">Transmembrane helix</keyword>
<feature type="transmembrane region" description="Helical" evidence="1">
    <location>
        <begin position="201"/>
        <end position="223"/>
    </location>
</feature>
<protein>
    <submittedName>
        <fullName evidence="2">DUF368 domain-containing protein</fullName>
    </submittedName>
</protein>
<dbReference type="PANTHER" id="PTHR37308">
    <property type="entry name" value="INTEGRAL MEMBRANE PROTEIN"/>
    <property type="match status" value="1"/>
</dbReference>
<organism evidence="2 3">
    <name type="scientific">Mesonia sediminis</name>
    <dbReference type="NCBI Taxonomy" id="1703946"/>
    <lineage>
        <taxon>Bacteria</taxon>
        <taxon>Pseudomonadati</taxon>
        <taxon>Bacteroidota</taxon>
        <taxon>Flavobacteriia</taxon>
        <taxon>Flavobacteriales</taxon>
        <taxon>Flavobacteriaceae</taxon>
        <taxon>Mesonia</taxon>
    </lineage>
</organism>
<proteinExistence type="predicted"/>
<dbReference type="InterPro" id="IPR007163">
    <property type="entry name" value="VCA0040-like"/>
</dbReference>
<dbReference type="Proteomes" id="UP001597357">
    <property type="component" value="Unassembled WGS sequence"/>
</dbReference>
<feature type="transmembrane region" description="Helical" evidence="1">
    <location>
        <begin position="101"/>
        <end position="118"/>
    </location>
</feature>
<sequence>MSRNTKDYLKISLKGIAMGIADTIPGVSGGTIAFITGIYEELVSSISNVNLRLFQVWKTEGFWSFWKKLNGGFLLALLTGILVSVFSFMRLANYLLKTEPLLVWSFFFGLVLASILLVGKEIKNWRGATLTTLIIGACIAYGITILPPATQNTSYWFLFISGAFAVCAMILPGISGAFILVLLGSYQTITQAVHDFDFKRILAVALGAIMGLLSFSRVLKWLFNHYKNLTLALLTGFIAGSLNKIWPWKNTIDSITIREKTIVLAEQSVLPDNFKGEPQTWSCILFMLLGFFSILFLERKAAKKQTNNAK</sequence>
<evidence type="ECO:0000313" key="3">
    <source>
        <dbReference type="Proteomes" id="UP001597357"/>
    </source>
</evidence>
<evidence type="ECO:0000313" key="2">
    <source>
        <dbReference type="EMBL" id="MFD2697240.1"/>
    </source>
</evidence>
<keyword evidence="1" id="KW-0472">Membrane</keyword>